<organism evidence="5 6">
    <name type="scientific">Hirundo rustica rustica</name>
    <dbReference type="NCBI Taxonomy" id="333673"/>
    <lineage>
        <taxon>Eukaryota</taxon>
        <taxon>Metazoa</taxon>
        <taxon>Chordata</taxon>
        <taxon>Craniata</taxon>
        <taxon>Vertebrata</taxon>
        <taxon>Euteleostomi</taxon>
        <taxon>Archelosauria</taxon>
        <taxon>Archosauria</taxon>
        <taxon>Dinosauria</taxon>
        <taxon>Saurischia</taxon>
        <taxon>Theropoda</taxon>
        <taxon>Coelurosauria</taxon>
        <taxon>Aves</taxon>
        <taxon>Neognathae</taxon>
        <taxon>Neoaves</taxon>
        <taxon>Telluraves</taxon>
        <taxon>Australaves</taxon>
        <taxon>Passeriformes</taxon>
        <taxon>Sylvioidea</taxon>
        <taxon>Hirundinidae</taxon>
        <taxon>Hirundo</taxon>
    </lineage>
</organism>
<name>A0A3M0L5E2_HIRRU</name>
<dbReference type="CDD" id="cd05482">
    <property type="entry name" value="HIV_retropepsin_like"/>
    <property type="match status" value="1"/>
</dbReference>
<dbReference type="InterPro" id="IPR018061">
    <property type="entry name" value="Retropepsins"/>
</dbReference>
<dbReference type="PROSITE" id="PS00141">
    <property type="entry name" value="ASP_PROTEASE"/>
    <property type="match status" value="1"/>
</dbReference>
<dbReference type="InterPro" id="IPR034170">
    <property type="entry name" value="Retropepsin-like_cat_dom"/>
</dbReference>
<dbReference type="InterPro" id="IPR001995">
    <property type="entry name" value="Peptidase_A2_cat"/>
</dbReference>
<dbReference type="GO" id="GO:0004190">
    <property type="term" value="F:aspartic-type endopeptidase activity"/>
    <property type="evidence" value="ECO:0007669"/>
    <property type="project" value="UniProtKB-KW"/>
</dbReference>
<reference evidence="5 6" key="1">
    <citation type="submission" date="2018-07" db="EMBL/GenBank/DDBJ databases">
        <title>A high quality draft genome assembly of the barn swallow (H. rustica rustica).</title>
        <authorList>
            <person name="Formenti G."/>
            <person name="Chiara M."/>
            <person name="Poveda L."/>
            <person name="Francoijs K.-J."/>
            <person name="Bonisoli-Alquati A."/>
            <person name="Canova L."/>
            <person name="Gianfranceschi L."/>
            <person name="Horner D.S."/>
            <person name="Saino N."/>
        </authorList>
    </citation>
    <scope>NUCLEOTIDE SEQUENCE [LARGE SCALE GENOMIC DNA]</scope>
    <source>
        <strain evidence="5">Chelidonia</strain>
        <tissue evidence="5">Blood</tissue>
    </source>
</reference>
<dbReference type="PANTHER" id="PTHR19422">
    <property type="entry name" value="GAG RETROVIRAL POLYPROTEIN"/>
    <property type="match status" value="1"/>
</dbReference>
<keyword evidence="6" id="KW-1185">Reference proteome</keyword>
<dbReference type="SUPFAM" id="SSF50630">
    <property type="entry name" value="Acid proteases"/>
    <property type="match status" value="1"/>
</dbReference>
<keyword evidence="2" id="KW-0064">Aspartyl protease</keyword>
<evidence type="ECO:0000256" key="2">
    <source>
        <dbReference type="ARBA" id="ARBA00022750"/>
    </source>
</evidence>
<protein>
    <recommendedName>
        <fullName evidence="4">Peptidase A2 domain-containing protein</fullName>
    </recommendedName>
</protein>
<evidence type="ECO:0000256" key="3">
    <source>
        <dbReference type="ARBA" id="ARBA00022801"/>
    </source>
</evidence>
<dbReference type="EMBL" id="QRBI01000093">
    <property type="protein sequence ID" value="RMC20236.1"/>
    <property type="molecule type" value="Genomic_DNA"/>
</dbReference>
<keyword evidence="1" id="KW-0645">Protease</keyword>
<dbReference type="PANTHER" id="PTHR19422:SF123">
    <property type="entry name" value="RT1 CLASS I, LOCUS CE15"/>
    <property type="match status" value="1"/>
</dbReference>
<evidence type="ECO:0000313" key="5">
    <source>
        <dbReference type="EMBL" id="RMC20236.1"/>
    </source>
</evidence>
<dbReference type="InterPro" id="IPR051592">
    <property type="entry name" value="HERV-K_Pro_peptidase_A2"/>
</dbReference>
<evidence type="ECO:0000259" key="4">
    <source>
        <dbReference type="PROSITE" id="PS50175"/>
    </source>
</evidence>
<dbReference type="InterPro" id="IPR001969">
    <property type="entry name" value="Aspartic_peptidase_AS"/>
</dbReference>
<proteinExistence type="predicted"/>
<dbReference type="Pfam" id="PF00077">
    <property type="entry name" value="RVP"/>
    <property type="match status" value="1"/>
</dbReference>
<evidence type="ECO:0000313" key="6">
    <source>
        <dbReference type="Proteomes" id="UP000269221"/>
    </source>
</evidence>
<dbReference type="Gene3D" id="2.40.70.10">
    <property type="entry name" value="Acid Proteases"/>
    <property type="match status" value="1"/>
</dbReference>
<gene>
    <name evidence="5" type="ORF">DUI87_01082</name>
</gene>
<evidence type="ECO:0000256" key="1">
    <source>
        <dbReference type="ARBA" id="ARBA00022670"/>
    </source>
</evidence>
<dbReference type="AlphaFoldDB" id="A0A3M0L5E2"/>
<dbReference type="InterPro" id="IPR021109">
    <property type="entry name" value="Peptidase_aspartic_dom_sf"/>
</dbReference>
<dbReference type="PROSITE" id="PS50175">
    <property type="entry name" value="ASP_PROT_RETROV"/>
    <property type="match status" value="1"/>
</dbReference>
<dbReference type="GO" id="GO:0016032">
    <property type="term" value="P:viral process"/>
    <property type="evidence" value="ECO:0007669"/>
    <property type="project" value="InterPro"/>
</dbReference>
<accession>A0A3M0L5E2</accession>
<keyword evidence="3" id="KW-0378">Hydrolase</keyword>
<dbReference type="InterPro" id="IPR008919">
    <property type="entry name" value="Retrov_capsid_N"/>
</dbReference>
<dbReference type="Gene3D" id="1.10.375.10">
    <property type="entry name" value="Human Immunodeficiency Virus Type 1 Capsid Protein"/>
    <property type="match status" value="1"/>
</dbReference>
<dbReference type="Proteomes" id="UP000269221">
    <property type="component" value="Unassembled WGS sequence"/>
</dbReference>
<dbReference type="OrthoDB" id="9900537at2759"/>
<dbReference type="GO" id="GO:0006508">
    <property type="term" value="P:proteolysis"/>
    <property type="evidence" value="ECO:0007669"/>
    <property type="project" value="UniProtKB-KW"/>
</dbReference>
<feature type="domain" description="Peptidase A2" evidence="4">
    <location>
        <begin position="213"/>
        <end position="288"/>
    </location>
</feature>
<comment type="caution">
    <text evidence="5">The sequence shown here is derived from an EMBL/GenBank/DDBJ whole genome shotgun (WGS) entry which is preliminary data.</text>
</comment>
<sequence length="300" mass="31337">MPATGPTPPPLPAASVAAAAGAKVFKFSANRDMAEMRPVFDKSRNSRAVGSSSAAWTLSPCQVTVRPRDRGQFWGEVKAKVEGLNGDADAGAGLGVSDVQLVPSRVPASDPVGSTGQDKAGAAASSEGLQAFPVLQGATHNTYQPLAWQALTELRDAVGKYGLGSTEDRSQGHGGFGSTGPPQVHWTTVLTKDHPETLCTVSMVGATPSEIHLRGLLDTGADVSILSLAAWPPQWPLTLAKTSIAGLGGMKQCYVSQNPVTITNPEGQTAIIWPHVTEIPQNLWGRDVLAAWGVRLGTDF</sequence>